<reference evidence="3" key="1">
    <citation type="journal article" date="2019" name="Int. J. Syst. Evol. Microbiol.">
        <title>The Global Catalogue of Microorganisms (GCM) 10K type strain sequencing project: providing services to taxonomists for standard genome sequencing and annotation.</title>
        <authorList>
            <consortium name="The Broad Institute Genomics Platform"/>
            <consortium name="The Broad Institute Genome Sequencing Center for Infectious Disease"/>
            <person name="Wu L."/>
            <person name="Ma J."/>
        </authorList>
    </citation>
    <scope>NUCLEOTIDE SEQUENCE [LARGE SCALE GENOMIC DNA]</scope>
    <source>
        <strain evidence="3">KCTC 42217</strain>
    </source>
</reference>
<evidence type="ECO:0000313" key="2">
    <source>
        <dbReference type="EMBL" id="MFD2162635.1"/>
    </source>
</evidence>
<feature type="compositionally biased region" description="Acidic residues" evidence="1">
    <location>
        <begin position="64"/>
        <end position="91"/>
    </location>
</feature>
<evidence type="ECO:0000256" key="1">
    <source>
        <dbReference type="SAM" id="MobiDB-lite"/>
    </source>
</evidence>
<dbReference type="EMBL" id="JBHUHZ010000001">
    <property type="protein sequence ID" value="MFD2162635.1"/>
    <property type="molecule type" value="Genomic_DNA"/>
</dbReference>
<evidence type="ECO:0000313" key="3">
    <source>
        <dbReference type="Proteomes" id="UP001597387"/>
    </source>
</evidence>
<name>A0ABW4ZL35_9SPHI</name>
<feature type="compositionally biased region" description="Polar residues" evidence="1">
    <location>
        <begin position="149"/>
        <end position="159"/>
    </location>
</feature>
<dbReference type="RefSeq" id="WP_255903216.1">
    <property type="nucleotide sequence ID" value="NZ_JAFMZO010000003.1"/>
</dbReference>
<feature type="compositionally biased region" description="Basic and acidic residues" evidence="1">
    <location>
        <begin position="172"/>
        <end position="184"/>
    </location>
</feature>
<organism evidence="2 3">
    <name type="scientific">Paradesertivirga mongoliensis</name>
    <dbReference type="NCBI Taxonomy" id="2100740"/>
    <lineage>
        <taxon>Bacteria</taxon>
        <taxon>Pseudomonadati</taxon>
        <taxon>Bacteroidota</taxon>
        <taxon>Sphingobacteriia</taxon>
        <taxon>Sphingobacteriales</taxon>
        <taxon>Sphingobacteriaceae</taxon>
        <taxon>Paradesertivirga</taxon>
    </lineage>
</organism>
<keyword evidence="3" id="KW-1185">Reference proteome</keyword>
<gene>
    <name evidence="2" type="ORF">ACFSJU_09555</name>
</gene>
<protein>
    <submittedName>
        <fullName evidence="2">Uncharacterized protein</fullName>
    </submittedName>
</protein>
<feature type="compositionally biased region" description="Basic and acidic residues" evidence="1">
    <location>
        <begin position="16"/>
        <end position="25"/>
    </location>
</feature>
<sequence>MELFREEYLTIQDDYLRVDPSREESVNDDEDVDYSNDDLGENTEITPLGDAIEEDELNDLRIDPDDEDYGDDEDLDVDLDTEEDLDEDDDIVDIKSQIDPDDDFDDDDDLIDDDDDLDTAITPDLEEEDDFADDDDLLDEDDDIDDATARTSVDTSADFSTRPHGRVTGTMLDHEPGLPGSDRP</sequence>
<dbReference type="Proteomes" id="UP001597387">
    <property type="component" value="Unassembled WGS sequence"/>
</dbReference>
<accession>A0ABW4ZL35</accession>
<feature type="compositionally biased region" description="Acidic residues" evidence="1">
    <location>
        <begin position="26"/>
        <end position="41"/>
    </location>
</feature>
<feature type="compositionally biased region" description="Acidic residues" evidence="1">
    <location>
        <begin position="99"/>
        <end position="146"/>
    </location>
</feature>
<comment type="caution">
    <text evidence="2">The sequence shown here is derived from an EMBL/GenBank/DDBJ whole genome shotgun (WGS) entry which is preliminary data.</text>
</comment>
<proteinExistence type="predicted"/>
<feature type="region of interest" description="Disordered" evidence="1">
    <location>
        <begin position="16"/>
        <end position="184"/>
    </location>
</feature>